<name>A0A4U3LD81_9BACT</name>
<evidence type="ECO:0000256" key="2">
    <source>
        <dbReference type="ARBA" id="ARBA00022801"/>
    </source>
</evidence>
<evidence type="ECO:0000256" key="1">
    <source>
        <dbReference type="ARBA" id="ARBA00010646"/>
    </source>
</evidence>
<organism evidence="4 5">
    <name type="scientific">Ilyomonas limi</name>
    <dbReference type="NCBI Taxonomy" id="2575867"/>
    <lineage>
        <taxon>Bacteria</taxon>
        <taxon>Pseudomonadati</taxon>
        <taxon>Bacteroidota</taxon>
        <taxon>Chitinophagia</taxon>
        <taxon>Chitinophagales</taxon>
        <taxon>Chitinophagaceae</taxon>
        <taxon>Ilyomonas</taxon>
    </lineage>
</organism>
<accession>A0A4U3LD81</accession>
<dbReference type="SMART" id="SM00641">
    <property type="entry name" value="Glyco_25"/>
    <property type="match status" value="1"/>
</dbReference>
<evidence type="ECO:0000313" key="5">
    <source>
        <dbReference type="Proteomes" id="UP000305848"/>
    </source>
</evidence>
<dbReference type="PROSITE" id="PS51904">
    <property type="entry name" value="GLYCOSYL_HYDROL_F25_2"/>
    <property type="match status" value="1"/>
</dbReference>
<dbReference type="CDD" id="cd00599">
    <property type="entry name" value="GH25_muramidase"/>
    <property type="match status" value="1"/>
</dbReference>
<evidence type="ECO:0008006" key="6">
    <source>
        <dbReference type="Google" id="ProtNLM"/>
    </source>
</evidence>
<keyword evidence="2" id="KW-0378">Hydrolase</keyword>
<dbReference type="Proteomes" id="UP000305848">
    <property type="component" value="Unassembled WGS sequence"/>
</dbReference>
<protein>
    <recommendedName>
        <fullName evidence="6">Lysozyme</fullName>
    </recommendedName>
</protein>
<dbReference type="AlphaFoldDB" id="A0A4U3LD81"/>
<dbReference type="PANTHER" id="PTHR34135">
    <property type="entry name" value="LYSOZYME"/>
    <property type="match status" value="1"/>
</dbReference>
<dbReference type="PANTHER" id="PTHR34135:SF2">
    <property type="entry name" value="LYSOZYME"/>
    <property type="match status" value="1"/>
</dbReference>
<sequence length="217" mass="24814">MENFIQGIDVSRWQGTNINWNHVKEAGYLYSFMKATDGSAYKQAFIDIAKKQADDALNAALKIGYYHFAHPAAFPSIQMDASDEANFFVETVSKALPKPNFPLVLDFEDDKILMRSIDVDEWISIFAKIVQDAGYEFMIYTSKSYAEQHLPSNHQYGSHPLWLARYPTIINLDNPPLPPTGWLEWKIWQYSESGVVQGIPGNAVDLNVMKNDFFDKY</sequence>
<proteinExistence type="inferred from homology"/>
<comment type="caution">
    <text evidence="4">The sequence shown here is derived from an EMBL/GenBank/DDBJ whole genome shotgun (WGS) entry which is preliminary data.</text>
</comment>
<dbReference type="SUPFAM" id="SSF51445">
    <property type="entry name" value="(Trans)glycosidases"/>
    <property type="match status" value="1"/>
</dbReference>
<gene>
    <name evidence="4" type="ORF">FC093_03225</name>
</gene>
<dbReference type="Pfam" id="PF01183">
    <property type="entry name" value="Glyco_hydro_25"/>
    <property type="match status" value="1"/>
</dbReference>
<dbReference type="OrthoDB" id="9798192at2"/>
<reference evidence="4 5" key="1">
    <citation type="submission" date="2019-05" db="EMBL/GenBank/DDBJ databases">
        <title>Panacibacter sp. strain 17mud1-8 Genome sequencing and assembly.</title>
        <authorList>
            <person name="Chhetri G."/>
        </authorList>
    </citation>
    <scope>NUCLEOTIDE SEQUENCE [LARGE SCALE GENOMIC DNA]</scope>
    <source>
        <strain evidence="4 5">17mud1-8</strain>
    </source>
</reference>
<comment type="similarity">
    <text evidence="1">Belongs to the glycosyl hydrolase 25 family.</text>
</comment>
<keyword evidence="3" id="KW-0326">Glycosidase</keyword>
<dbReference type="Gene3D" id="3.20.20.80">
    <property type="entry name" value="Glycosidases"/>
    <property type="match status" value="1"/>
</dbReference>
<keyword evidence="5" id="KW-1185">Reference proteome</keyword>
<dbReference type="InterPro" id="IPR002053">
    <property type="entry name" value="Glyco_hydro_25"/>
</dbReference>
<dbReference type="GO" id="GO:0016998">
    <property type="term" value="P:cell wall macromolecule catabolic process"/>
    <property type="evidence" value="ECO:0007669"/>
    <property type="project" value="InterPro"/>
</dbReference>
<dbReference type="InterPro" id="IPR018077">
    <property type="entry name" value="Glyco_hydro_fam25_subgr"/>
</dbReference>
<evidence type="ECO:0000313" key="4">
    <source>
        <dbReference type="EMBL" id="TKK72036.1"/>
    </source>
</evidence>
<evidence type="ECO:0000256" key="3">
    <source>
        <dbReference type="ARBA" id="ARBA00023295"/>
    </source>
</evidence>
<dbReference type="EMBL" id="SZQL01000001">
    <property type="protein sequence ID" value="TKK72036.1"/>
    <property type="molecule type" value="Genomic_DNA"/>
</dbReference>
<dbReference type="GO" id="GO:0009253">
    <property type="term" value="P:peptidoglycan catabolic process"/>
    <property type="evidence" value="ECO:0007669"/>
    <property type="project" value="InterPro"/>
</dbReference>
<dbReference type="GO" id="GO:0003796">
    <property type="term" value="F:lysozyme activity"/>
    <property type="evidence" value="ECO:0007669"/>
    <property type="project" value="InterPro"/>
</dbReference>
<dbReference type="RefSeq" id="WP_137260276.1">
    <property type="nucleotide sequence ID" value="NZ_SZQL01000001.1"/>
</dbReference>
<dbReference type="GO" id="GO:0016052">
    <property type="term" value="P:carbohydrate catabolic process"/>
    <property type="evidence" value="ECO:0007669"/>
    <property type="project" value="TreeGrafter"/>
</dbReference>
<dbReference type="InterPro" id="IPR017853">
    <property type="entry name" value="GH"/>
</dbReference>